<dbReference type="STRING" id="214684.Q5KJX5"/>
<dbReference type="HOGENOM" id="CLU_034765_0_0_1"/>
<dbReference type="SMART" id="SM00535">
    <property type="entry name" value="RIBOc"/>
    <property type="match status" value="1"/>
</dbReference>
<evidence type="ECO:0000256" key="6">
    <source>
        <dbReference type="ARBA" id="ARBA00024034"/>
    </source>
</evidence>
<dbReference type="GO" id="GO:0005739">
    <property type="term" value="C:mitochondrion"/>
    <property type="evidence" value="ECO:0000318"/>
    <property type="project" value="GO_Central"/>
</dbReference>
<reference evidence="10 11" key="1">
    <citation type="journal article" date="2005" name="Science">
        <title>The genome of the basidiomycetous yeast and human pathogen Cryptococcus neoformans.</title>
        <authorList>
            <person name="Loftus B.J."/>
            <person name="Fung E."/>
            <person name="Roncaglia P."/>
            <person name="Rowley D."/>
            <person name="Amedeo P."/>
            <person name="Bruno D."/>
            <person name="Vamathevan J."/>
            <person name="Miranda M."/>
            <person name="Anderson I.J."/>
            <person name="Fraser J.A."/>
            <person name="Allen J.E."/>
            <person name="Bosdet I.E."/>
            <person name="Brent M.R."/>
            <person name="Chiu R."/>
            <person name="Doering T.L."/>
            <person name="Donlin M.J."/>
            <person name="D'Souza C.A."/>
            <person name="Fox D.S."/>
            <person name="Grinberg V."/>
            <person name="Fu J."/>
            <person name="Fukushima M."/>
            <person name="Haas B.J."/>
            <person name="Huang J.C."/>
            <person name="Janbon G."/>
            <person name="Jones S.J."/>
            <person name="Koo H.L."/>
            <person name="Krzywinski M.I."/>
            <person name="Kwon-Chung J.K."/>
            <person name="Lengeler K.B."/>
            <person name="Maiti R."/>
            <person name="Marra M.A."/>
            <person name="Marra R.E."/>
            <person name="Mathewson C.A."/>
            <person name="Mitchell T.G."/>
            <person name="Pertea M."/>
            <person name="Riggs F.R."/>
            <person name="Salzberg S.L."/>
            <person name="Schein J.E."/>
            <person name="Shvartsbeyn A."/>
            <person name="Shin H."/>
            <person name="Shumway M."/>
            <person name="Specht C.A."/>
            <person name="Suh B.B."/>
            <person name="Tenney A."/>
            <person name="Utterback T.R."/>
            <person name="Wickes B.L."/>
            <person name="Wortman J.R."/>
            <person name="Wye N.H."/>
            <person name="Kronstad J.W."/>
            <person name="Lodge J.K."/>
            <person name="Heitman J."/>
            <person name="Davis R.W."/>
            <person name="Fraser C.M."/>
            <person name="Hyman R.W."/>
        </authorList>
    </citation>
    <scope>NUCLEOTIDE SEQUENCE [LARGE SCALE GENOMIC DNA]</scope>
    <source>
        <strain evidence="11">JEC21 / ATCC MYA-565</strain>
    </source>
</reference>
<dbReference type="VEuPathDB" id="FungiDB:CNC05030"/>
<dbReference type="eggNOG" id="KOG3769">
    <property type="taxonomic scope" value="Eukaryota"/>
</dbReference>
<dbReference type="KEGG" id="cne:CNC05030"/>
<dbReference type="GeneID" id="3256739"/>
<dbReference type="SUPFAM" id="SSF69065">
    <property type="entry name" value="RNase III domain-like"/>
    <property type="match status" value="1"/>
</dbReference>
<dbReference type="Proteomes" id="UP000002149">
    <property type="component" value="Chromosome 3"/>
</dbReference>
<evidence type="ECO:0000256" key="2">
    <source>
        <dbReference type="ARBA" id="ARBA00022884"/>
    </source>
</evidence>
<evidence type="ECO:0000313" key="10">
    <source>
        <dbReference type="EMBL" id="AAW42490.1"/>
    </source>
</evidence>
<dbReference type="OMA" id="YLYSPGN"/>
<dbReference type="SUPFAM" id="SSF54768">
    <property type="entry name" value="dsRNA-binding domain-like"/>
    <property type="match status" value="1"/>
</dbReference>
<dbReference type="GO" id="GO:0003735">
    <property type="term" value="F:structural constituent of ribosome"/>
    <property type="evidence" value="ECO:0000318"/>
    <property type="project" value="GO_Central"/>
</dbReference>
<evidence type="ECO:0000256" key="7">
    <source>
        <dbReference type="ARBA" id="ARBA00035187"/>
    </source>
</evidence>
<accession>Q55WC3</accession>
<evidence type="ECO:0000256" key="3">
    <source>
        <dbReference type="ARBA" id="ARBA00022980"/>
    </source>
</evidence>
<keyword evidence="3" id="KW-0689">Ribosomal protein</keyword>
<dbReference type="InterPro" id="IPR000999">
    <property type="entry name" value="RNase_III_dom"/>
</dbReference>
<protein>
    <recommendedName>
        <fullName evidence="7">Large ribosomal subunit protein mL44</fullName>
    </recommendedName>
</protein>
<keyword evidence="4" id="KW-0496">Mitochondrion</keyword>
<evidence type="ECO:0000256" key="4">
    <source>
        <dbReference type="ARBA" id="ARBA00023128"/>
    </source>
</evidence>
<keyword evidence="11" id="KW-1185">Reference proteome</keyword>
<evidence type="ECO:0000256" key="8">
    <source>
        <dbReference type="PROSITE-ProRule" id="PRU00266"/>
    </source>
</evidence>
<comment type="subcellular location">
    <subcellularLocation>
        <location evidence="1">Mitochondrion</location>
    </subcellularLocation>
</comment>
<organism evidence="10 11">
    <name type="scientific">Cryptococcus deneoformans (strain JEC21 / ATCC MYA-565)</name>
    <name type="common">Cryptococcus neoformans var. neoformans serotype D</name>
    <dbReference type="NCBI Taxonomy" id="214684"/>
    <lineage>
        <taxon>Eukaryota</taxon>
        <taxon>Fungi</taxon>
        <taxon>Dikarya</taxon>
        <taxon>Basidiomycota</taxon>
        <taxon>Agaricomycotina</taxon>
        <taxon>Tremellomycetes</taxon>
        <taxon>Tremellales</taxon>
        <taxon>Cryptococcaceae</taxon>
        <taxon>Cryptococcus</taxon>
        <taxon>Cryptococcus neoformans species complex</taxon>
    </lineage>
</organism>
<accession>Q5KJX5</accession>
<dbReference type="InterPro" id="IPR044444">
    <property type="entry name" value="Ribosomal_mL44_DSRM_metazoa"/>
</dbReference>
<evidence type="ECO:0000313" key="11">
    <source>
        <dbReference type="Proteomes" id="UP000002149"/>
    </source>
</evidence>
<comment type="similarity">
    <text evidence="6">Belongs to the ribonuclease III family. Mitochondrion-specific ribosomal protein mL44 subfamily.</text>
</comment>
<dbReference type="PROSITE" id="PS50137">
    <property type="entry name" value="DS_RBD"/>
    <property type="match status" value="1"/>
</dbReference>
<evidence type="ECO:0000256" key="5">
    <source>
        <dbReference type="ARBA" id="ARBA00023274"/>
    </source>
</evidence>
<dbReference type="Gene3D" id="1.10.1520.10">
    <property type="entry name" value="Ribonuclease III domain"/>
    <property type="match status" value="1"/>
</dbReference>
<dbReference type="RefSeq" id="XP_569797.1">
    <property type="nucleotide sequence ID" value="XM_569797.2"/>
</dbReference>
<feature type="domain" description="DRBM" evidence="9">
    <location>
        <begin position="274"/>
        <end position="355"/>
    </location>
</feature>
<dbReference type="OrthoDB" id="67027at2759"/>
<dbReference type="Pfam" id="PF22892">
    <property type="entry name" value="DSRM_MRPL44"/>
    <property type="match status" value="1"/>
</dbReference>
<gene>
    <name evidence="10" type="ordered locus">CNC05030</name>
</gene>
<dbReference type="PaxDb" id="214684-Q5KJX5"/>
<keyword evidence="2 8" id="KW-0694">RNA-binding</keyword>
<dbReference type="FunCoup" id="Q5KJX5">
    <property type="interactions" value="195"/>
</dbReference>
<proteinExistence type="inferred from homology"/>
<evidence type="ECO:0000256" key="1">
    <source>
        <dbReference type="ARBA" id="ARBA00004173"/>
    </source>
</evidence>
<dbReference type="EMBL" id="AE017343">
    <property type="protein sequence ID" value="AAW42490.1"/>
    <property type="molecule type" value="Genomic_DNA"/>
</dbReference>
<sequence>MPSLPARLLARRALAAPRIPPRAFHHASRSLAPPEPSLVPPPTALSALASRLSLRPSPALQSALVTCLTHPSFVPAAQQDSELQAGPGSAAPATKETNELLATLGNSLLGLFASEHLSTIYPYLPTKPLQQAVTAYVGPASCLSVARSLGVAVQGGGNTGLPGLGAGSSSAGVAVRWSKTAVAERNWRDTRGEAAQGPLKVPVGKRFRKYIKQEDQDVTVQARRETHEDVVASAVRAFVGLIYQEQGIHAARAFTHAHFLSRALDLPSLITPINPMQVLSSVVSSHLSAAGVPASSSHTLIQPRLLASTGTASQAPLFLIGLFLPSGIKLAEGHGSSKAMAQHRAAVNALQSIFFMRGDQDGAQVLGIKGLGKPVGEFGEGLPSSAHEEWVFDDGKVVKGEEERSFEGVEWGGKEVLPGSRR</sequence>
<dbReference type="AlphaFoldDB" id="Q5KJX5"/>
<dbReference type="GO" id="GO:0004525">
    <property type="term" value="F:ribonuclease III activity"/>
    <property type="evidence" value="ECO:0007669"/>
    <property type="project" value="InterPro"/>
</dbReference>
<evidence type="ECO:0000259" key="9">
    <source>
        <dbReference type="PROSITE" id="PS50137"/>
    </source>
</evidence>
<dbReference type="InterPro" id="IPR036389">
    <property type="entry name" value="RNase_III_sf"/>
</dbReference>
<dbReference type="GO" id="GO:0003723">
    <property type="term" value="F:RNA binding"/>
    <property type="evidence" value="ECO:0007669"/>
    <property type="project" value="UniProtKB-UniRule"/>
</dbReference>
<dbReference type="PANTHER" id="PTHR11207">
    <property type="entry name" value="RIBONUCLEASE III"/>
    <property type="match status" value="1"/>
</dbReference>
<dbReference type="GO" id="GO:0006396">
    <property type="term" value="P:RNA processing"/>
    <property type="evidence" value="ECO:0007669"/>
    <property type="project" value="InterPro"/>
</dbReference>
<dbReference type="FunFam" id="1.10.1520.10:FF:000035">
    <property type="entry name" value="Chromosome 7, whole genome shotgun sequence"/>
    <property type="match status" value="1"/>
</dbReference>
<keyword evidence="5" id="KW-0687">Ribonucleoprotein</keyword>
<name>Q5KJX5_CRYD1</name>
<dbReference type="InParanoid" id="Q5KJX5"/>
<dbReference type="Gene3D" id="3.30.160.20">
    <property type="match status" value="1"/>
</dbReference>
<dbReference type="InterPro" id="IPR014720">
    <property type="entry name" value="dsRBD_dom"/>
</dbReference>
<dbReference type="PANTHER" id="PTHR11207:SF32">
    <property type="entry name" value="LARGE RIBOSOMAL SUBUNIT PROTEIN ML44"/>
    <property type="match status" value="1"/>
</dbReference>